<protein>
    <submittedName>
        <fullName evidence="3">Uncharacterized protein</fullName>
    </submittedName>
</protein>
<keyword evidence="2" id="KW-1185">Reference proteome</keyword>
<dbReference type="Proteomes" id="UP000095283">
    <property type="component" value="Unplaced"/>
</dbReference>
<feature type="transmembrane region" description="Helical" evidence="1">
    <location>
        <begin position="86"/>
        <end position="112"/>
    </location>
</feature>
<dbReference type="AlphaFoldDB" id="A0A1I7W6V3"/>
<accession>A0A1I7W6V3</accession>
<sequence>MRWSETVELMVKKNFVYNTEYVSSLVRCYLHSKCSLLYITCAIHSFSLFGCVLHNKHTLLYNHFNYVDINYQITIGKVVRVIDERIYTFGCIDFSYFLYSLYFNLAVSIFTIQKIHFSFLLSNIIRYLVIYLYSLTCFDFFSKLFKIMFPAYKKAYIYIYI</sequence>
<evidence type="ECO:0000313" key="2">
    <source>
        <dbReference type="Proteomes" id="UP000095283"/>
    </source>
</evidence>
<keyword evidence="1" id="KW-0812">Transmembrane</keyword>
<name>A0A1I7W6V3_HETBA</name>
<reference evidence="3" key="1">
    <citation type="submission" date="2016-11" db="UniProtKB">
        <authorList>
            <consortium name="WormBaseParasite"/>
        </authorList>
    </citation>
    <scope>IDENTIFICATION</scope>
</reference>
<keyword evidence="1" id="KW-0472">Membrane</keyword>
<evidence type="ECO:0000313" key="3">
    <source>
        <dbReference type="WBParaSite" id="Hba_00351"/>
    </source>
</evidence>
<proteinExistence type="predicted"/>
<evidence type="ECO:0000256" key="1">
    <source>
        <dbReference type="SAM" id="Phobius"/>
    </source>
</evidence>
<keyword evidence="1" id="KW-1133">Transmembrane helix</keyword>
<dbReference type="WBParaSite" id="Hba_00351">
    <property type="protein sequence ID" value="Hba_00351"/>
    <property type="gene ID" value="Hba_00351"/>
</dbReference>
<feature type="transmembrane region" description="Helical" evidence="1">
    <location>
        <begin position="124"/>
        <end position="145"/>
    </location>
</feature>
<organism evidence="2 3">
    <name type="scientific">Heterorhabditis bacteriophora</name>
    <name type="common">Entomopathogenic nematode worm</name>
    <dbReference type="NCBI Taxonomy" id="37862"/>
    <lineage>
        <taxon>Eukaryota</taxon>
        <taxon>Metazoa</taxon>
        <taxon>Ecdysozoa</taxon>
        <taxon>Nematoda</taxon>
        <taxon>Chromadorea</taxon>
        <taxon>Rhabditida</taxon>
        <taxon>Rhabditina</taxon>
        <taxon>Rhabditomorpha</taxon>
        <taxon>Strongyloidea</taxon>
        <taxon>Heterorhabditidae</taxon>
        <taxon>Heterorhabditis</taxon>
    </lineage>
</organism>